<name>A0ABT2VRH2_9ALTE</name>
<evidence type="ECO:0000256" key="3">
    <source>
        <dbReference type="ARBA" id="ARBA00022833"/>
    </source>
</evidence>
<dbReference type="PROSITE" id="PS50199">
    <property type="entry name" value="ZF_RANBP2_2"/>
    <property type="match status" value="1"/>
</dbReference>
<organism evidence="5 6">
    <name type="scientific">Alteromonas salexigens</name>
    <dbReference type="NCBI Taxonomy" id="2982530"/>
    <lineage>
        <taxon>Bacteria</taxon>
        <taxon>Pseudomonadati</taxon>
        <taxon>Pseudomonadota</taxon>
        <taxon>Gammaproteobacteria</taxon>
        <taxon>Alteromonadales</taxon>
        <taxon>Alteromonadaceae</taxon>
        <taxon>Alteromonas/Salinimonas group</taxon>
        <taxon>Alteromonas</taxon>
    </lineage>
</organism>
<sequence length="112" mass="12827">MRKLYASDDRFLLQSVRSELDARNIPYLVKNEFAGGAVGELPWQDTQQEIWVVDEQWFAKATAIVDGLMEPGVSPNSAQEWRCPRCREMNGAAFDYCWQCEEPRTGSHVQNS</sequence>
<dbReference type="Gene3D" id="2.30.30.380">
    <property type="entry name" value="Zn-finger domain of Sec23/24"/>
    <property type="match status" value="1"/>
</dbReference>
<proteinExistence type="predicted"/>
<keyword evidence="3" id="KW-0862">Zinc</keyword>
<reference evidence="6" key="1">
    <citation type="submission" date="2023-07" db="EMBL/GenBank/DDBJ databases">
        <title>Study on multiphase classification of strain Alteromonas salexigens isolated from the Yellow Sea.</title>
        <authorList>
            <person name="Sun L."/>
        </authorList>
    </citation>
    <scope>NUCLEOTIDE SEQUENCE [LARGE SCALE GENOMIC DNA]</scope>
    <source>
        <strain evidence="6">ASW11-19</strain>
    </source>
</reference>
<accession>A0ABT2VRH2</accession>
<evidence type="ECO:0000259" key="4">
    <source>
        <dbReference type="PROSITE" id="PS50199"/>
    </source>
</evidence>
<dbReference type="PROSITE" id="PS01358">
    <property type="entry name" value="ZF_RANBP2_1"/>
    <property type="match status" value="1"/>
</dbReference>
<gene>
    <name evidence="5" type="ORF">OCL06_12980</name>
</gene>
<dbReference type="InterPro" id="IPR036443">
    <property type="entry name" value="Znf_RanBP2_sf"/>
</dbReference>
<dbReference type="Proteomes" id="UP001209257">
    <property type="component" value="Unassembled WGS sequence"/>
</dbReference>
<keyword evidence="2" id="KW-0863">Zinc-finger</keyword>
<evidence type="ECO:0000256" key="2">
    <source>
        <dbReference type="ARBA" id="ARBA00022771"/>
    </source>
</evidence>
<dbReference type="EMBL" id="JAOTJC010000012">
    <property type="protein sequence ID" value="MCU7555503.1"/>
    <property type="molecule type" value="Genomic_DNA"/>
</dbReference>
<keyword evidence="1" id="KW-0479">Metal-binding</keyword>
<dbReference type="InterPro" id="IPR018551">
    <property type="entry name" value="DUF2007"/>
</dbReference>
<dbReference type="Pfam" id="PF09413">
    <property type="entry name" value="DUF2007"/>
    <property type="match status" value="1"/>
</dbReference>
<comment type="caution">
    <text evidence="5">The sequence shown here is derived from an EMBL/GenBank/DDBJ whole genome shotgun (WGS) entry which is preliminary data.</text>
</comment>
<dbReference type="InterPro" id="IPR001876">
    <property type="entry name" value="Znf_RanBP2"/>
</dbReference>
<evidence type="ECO:0000313" key="6">
    <source>
        <dbReference type="Proteomes" id="UP001209257"/>
    </source>
</evidence>
<dbReference type="RefSeq" id="WP_262995233.1">
    <property type="nucleotide sequence ID" value="NZ_JAOTJC010000012.1"/>
</dbReference>
<feature type="domain" description="RanBP2-type" evidence="4">
    <location>
        <begin position="77"/>
        <end position="106"/>
    </location>
</feature>
<dbReference type="SUPFAM" id="SSF90209">
    <property type="entry name" value="Ran binding protein zinc finger-like"/>
    <property type="match status" value="1"/>
</dbReference>
<protein>
    <submittedName>
        <fullName evidence="5">DUF2007 domain-containing protein</fullName>
    </submittedName>
</protein>
<keyword evidence="6" id="KW-1185">Reference proteome</keyword>
<evidence type="ECO:0000256" key="1">
    <source>
        <dbReference type="ARBA" id="ARBA00022723"/>
    </source>
</evidence>
<evidence type="ECO:0000313" key="5">
    <source>
        <dbReference type="EMBL" id="MCU7555503.1"/>
    </source>
</evidence>